<reference evidence="1 2" key="1">
    <citation type="submission" date="2024-02" db="EMBL/GenBank/DDBJ databases">
        <authorList>
            <person name="Chen Y."/>
            <person name="Shah S."/>
            <person name="Dougan E. K."/>
            <person name="Thang M."/>
            <person name="Chan C."/>
        </authorList>
    </citation>
    <scope>NUCLEOTIDE SEQUENCE [LARGE SCALE GENOMIC DNA]</scope>
</reference>
<dbReference type="EMBL" id="CAXAMN010009491">
    <property type="protein sequence ID" value="CAK9028906.1"/>
    <property type="molecule type" value="Genomic_DNA"/>
</dbReference>
<sequence>MGAGASADVAALDDEALLGVLAADVGRAKRLLDVAARAQRLLRLGPVAEALSVEALQEGTQGAQSSALAFAEGSTFGRKVEDVSTLIASRGTRLSPGLCLVLTSGGTVLDDSKPLLEQLCGEEVTYITREVSAGEAAVSLQRALASETNNADVLRDFGIATAALAEENKIAGR</sequence>
<evidence type="ECO:0000313" key="1">
    <source>
        <dbReference type="EMBL" id="CAK9028906.1"/>
    </source>
</evidence>
<accession>A0ABP0KPT1</accession>
<dbReference type="Proteomes" id="UP001642484">
    <property type="component" value="Unassembled WGS sequence"/>
</dbReference>
<proteinExistence type="predicted"/>
<evidence type="ECO:0000313" key="2">
    <source>
        <dbReference type="Proteomes" id="UP001642484"/>
    </source>
</evidence>
<keyword evidence="2" id="KW-1185">Reference proteome</keyword>
<gene>
    <name evidence="1" type="ORF">CCMP2556_LOCUS17280</name>
</gene>
<organism evidence="1 2">
    <name type="scientific">Durusdinium trenchii</name>
    <dbReference type="NCBI Taxonomy" id="1381693"/>
    <lineage>
        <taxon>Eukaryota</taxon>
        <taxon>Sar</taxon>
        <taxon>Alveolata</taxon>
        <taxon>Dinophyceae</taxon>
        <taxon>Suessiales</taxon>
        <taxon>Symbiodiniaceae</taxon>
        <taxon>Durusdinium</taxon>
    </lineage>
</organism>
<name>A0ABP0KPT1_9DINO</name>
<protein>
    <submittedName>
        <fullName evidence="1">Uncharacterized protein</fullName>
    </submittedName>
</protein>
<comment type="caution">
    <text evidence="1">The sequence shown here is derived from an EMBL/GenBank/DDBJ whole genome shotgun (WGS) entry which is preliminary data.</text>
</comment>